<protein>
    <submittedName>
        <fullName evidence="2">Crp/Fnr family transcriptional regulator</fullName>
    </submittedName>
</protein>
<feature type="domain" description="Cyclic nucleotide-binding" evidence="1">
    <location>
        <begin position="12"/>
        <end position="116"/>
    </location>
</feature>
<reference evidence="4 5" key="1">
    <citation type="submission" date="2018-11" db="EMBL/GenBank/DDBJ databases">
        <title>Proposal to divide the Flavobacteriaceae and reorganize its genera based on Amino Acid Identity values calculated from whole genome sequences.</title>
        <authorList>
            <person name="Nicholson A.C."/>
            <person name="Gulvik C.A."/>
            <person name="Whitney A.M."/>
            <person name="Humrighouse B.W."/>
            <person name="Bell M."/>
            <person name="Holmes B."/>
            <person name="Steigerwalt A.G."/>
            <person name="Villarma A."/>
            <person name="Sheth M."/>
            <person name="Batra D."/>
            <person name="Pryor J."/>
            <person name="Bernardet J.-F."/>
            <person name="Hugo C."/>
            <person name="Kampfer P."/>
            <person name="Newman J."/>
            <person name="McQuiston J.R."/>
        </authorList>
    </citation>
    <scope>NUCLEOTIDE SEQUENCE [LARGE SCALE GENOMIC DNA]</scope>
    <source>
        <strain evidence="2 4">G0207</strain>
        <strain evidence="3 5">H5143</strain>
    </source>
</reference>
<evidence type="ECO:0000313" key="2">
    <source>
        <dbReference type="EMBL" id="AZA85478.1"/>
    </source>
</evidence>
<proteinExistence type="predicted"/>
<name>A0AAD0YDD8_9FLAO</name>
<dbReference type="InterPro" id="IPR014710">
    <property type="entry name" value="RmlC-like_jellyroll"/>
</dbReference>
<keyword evidence="5" id="KW-1185">Reference proteome</keyword>
<dbReference type="Gene3D" id="2.60.120.10">
    <property type="entry name" value="Jelly Rolls"/>
    <property type="match status" value="1"/>
</dbReference>
<dbReference type="Pfam" id="PF00027">
    <property type="entry name" value="cNMP_binding"/>
    <property type="match status" value="1"/>
</dbReference>
<dbReference type="SUPFAM" id="SSF51206">
    <property type="entry name" value="cAMP-binding domain-like"/>
    <property type="match status" value="1"/>
</dbReference>
<sequence>MKQLFDYINSYLPNGVSEDEFTVIKSYFKHKVLRKRQYFLREGDICRFYGFIVSGSMRQYSVDEYGAEFIVQLFIENWWVGDRESFRTAAPSVYNIDAWEQTELLLITRSDVLELLNRSPAFAEMVRGMDDRNSAATLKRITSSISSGAEKRYSEFVSNYPEFVQRFPQHVIASYLGISKDTLSRIKRQMLNK</sequence>
<dbReference type="Proteomes" id="UP000281741">
    <property type="component" value="Chromosome"/>
</dbReference>
<dbReference type="PROSITE" id="PS50042">
    <property type="entry name" value="CNMP_BINDING_3"/>
    <property type="match status" value="1"/>
</dbReference>
<dbReference type="AlphaFoldDB" id="A0AAD0YDD8"/>
<dbReference type="EMBL" id="CP033915">
    <property type="protein sequence ID" value="AZA85478.1"/>
    <property type="molecule type" value="Genomic_DNA"/>
</dbReference>
<dbReference type="CDD" id="cd00038">
    <property type="entry name" value="CAP_ED"/>
    <property type="match status" value="1"/>
</dbReference>
<dbReference type="RefSeq" id="WP_123853425.1">
    <property type="nucleotide sequence ID" value="NZ_CP033912.1"/>
</dbReference>
<evidence type="ECO:0000313" key="3">
    <source>
        <dbReference type="EMBL" id="AZA97585.1"/>
    </source>
</evidence>
<evidence type="ECO:0000259" key="1">
    <source>
        <dbReference type="PROSITE" id="PS50042"/>
    </source>
</evidence>
<gene>
    <name evidence="2" type="ORF">EG349_01070</name>
    <name evidence="3" type="ORF">EG353_19540</name>
</gene>
<accession>A0AAD0YDD8</accession>
<evidence type="ECO:0000313" key="5">
    <source>
        <dbReference type="Proteomes" id="UP000281741"/>
    </source>
</evidence>
<evidence type="ECO:0000313" key="4">
    <source>
        <dbReference type="Proteomes" id="UP000274073"/>
    </source>
</evidence>
<dbReference type="EMBL" id="CP033912">
    <property type="protein sequence ID" value="AZA97585.1"/>
    <property type="molecule type" value="Genomic_DNA"/>
</dbReference>
<dbReference type="InterPro" id="IPR000595">
    <property type="entry name" value="cNMP-bd_dom"/>
</dbReference>
<dbReference type="InterPro" id="IPR018490">
    <property type="entry name" value="cNMP-bd_dom_sf"/>
</dbReference>
<organism evidence="2 4">
    <name type="scientific">Chryseobacterium shandongense</name>
    <dbReference type="NCBI Taxonomy" id="1493872"/>
    <lineage>
        <taxon>Bacteria</taxon>
        <taxon>Pseudomonadati</taxon>
        <taxon>Bacteroidota</taxon>
        <taxon>Flavobacteriia</taxon>
        <taxon>Flavobacteriales</taxon>
        <taxon>Weeksellaceae</taxon>
        <taxon>Chryseobacterium group</taxon>
        <taxon>Chryseobacterium</taxon>
    </lineage>
</organism>
<dbReference type="Proteomes" id="UP000274073">
    <property type="component" value="Chromosome"/>
</dbReference>